<dbReference type="PRINTS" id="PR00261">
    <property type="entry name" value="LDLRECEPTOR"/>
</dbReference>
<dbReference type="Gene3D" id="2.120.10.30">
    <property type="entry name" value="TolB, C-terminal domain"/>
    <property type="match status" value="3"/>
</dbReference>
<keyword evidence="9 16" id="KW-1133">Transmembrane helix</keyword>
<dbReference type="Gene3D" id="2.10.25.10">
    <property type="entry name" value="Laminin"/>
    <property type="match status" value="4"/>
</dbReference>
<feature type="disulfide bond" evidence="14">
    <location>
        <begin position="85"/>
        <end position="100"/>
    </location>
</feature>
<evidence type="ECO:0000259" key="18">
    <source>
        <dbReference type="PROSITE" id="PS01186"/>
    </source>
</evidence>
<dbReference type="InterPro" id="IPR051221">
    <property type="entry name" value="LDLR-related"/>
</dbReference>
<dbReference type="InterPro" id="IPR018097">
    <property type="entry name" value="EGF_Ca-bd_CS"/>
</dbReference>
<comment type="similarity">
    <text evidence="2">Belongs to the LDLR family.</text>
</comment>
<dbReference type="PANTHER" id="PTHR22722:SF14">
    <property type="entry name" value="MEGALIN, ISOFORM A"/>
    <property type="match status" value="1"/>
</dbReference>
<evidence type="ECO:0000256" key="7">
    <source>
        <dbReference type="ARBA" id="ARBA00022737"/>
    </source>
</evidence>
<evidence type="ECO:0000256" key="1">
    <source>
        <dbReference type="ARBA" id="ARBA00004479"/>
    </source>
</evidence>
<dbReference type="PROSITE" id="PS51120">
    <property type="entry name" value="LDLRB"/>
    <property type="match status" value="3"/>
</dbReference>
<dbReference type="Pfam" id="PF00057">
    <property type="entry name" value="Ldl_recept_a"/>
    <property type="match status" value="12"/>
</dbReference>
<evidence type="ECO:0000256" key="10">
    <source>
        <dbReference type="ARBA" id="ARBA00023136"/>
    </source>
</evidence>
<dbReference type="CDD" id="cd00112">
    <property type="entry name" value="LDLa"/>
    <property type="match status" value="12"/>
</dbReference>
<sequence length="1741" mass="195633">MIPVILFVGIVSSAFASALIAPNNCTVNQFSCTNGNCIPSSLRCNEKNDCGDASDEEMCDLILCKPPNYFRCNNSKRCISKSWVCDGEDDCVDASDELNCPGEVPKPITCNKYEWKCMNKRSCISIDDVCNGEPDCSDGSDEVIGCTLDIECDKFKCKNGHCIGNEWICDGYDDCGDKSDEEDCEHHFDIQRCNIDERKFLCSDNKTCIDDHQVCDGHIDCPDKSDEGFKCTLKNASCLNYGCSHDCVLLPTGPKCVCPVGYHNIDEKNCYDINECERYGICDQKCQNTPGSYRCYCDPKYSLQSDERSCKANGGEAMLIFSSKSNIRAYTLQSHLYFSVAKRLKQVIGVDYDGHHIYWTDIFAEHESIVRSLEDGSEKEVLVTSGLGLPEDLAVDWLTGNIYFTDTEKQHIGVCTENGEYCTVLVNKDIRRPRAIVLNVEEGDMYWTDWGQPAEIAHSLMDGTGDESFVSNNVHWPNGLALDYPNERLYWTDARKMTLESIRLDGTDRRIVLDQIVKHPYAIAVFENQLYWSDWVAHSIQSCDKFYGKNHSTVIKESKAYIYGISIFHPALQNRNENPCDGAFCSDICLLKGDGYSCACPQNKVLSYDKHVCRDVKKKQMLIIGFKNTLIEVEHQLLGKHDVSTITSPAKNIGCLAFNNINNTLLISDLDTKSIISTNLDTGFSEVLDIHDLGEVSAMDYDPMGNNLYMCDEEKKILEVVNLNTMSRKILLHDMNGESVQSITLIPDEGVMFISLKKDQISHIDRLTMDGMSRTHVVEQGLVGPVTVYYDNDVHRVFFADAGTGNIESTSVEGDDRHGFRSLSAFPVGLTSLEYDIFWVNDFSKTLYWAEKNSTTNYKKKITFDIPGNVEKLHLTSITHKRHYHSVCQYNNGNCSHLCLMSYKSAVCACPNGWDLSSDNHTCIKREHCSSTEFLCQNSNVCILSSLRCNGRKDCSFGEDEIDCEPSRKCAPDLFQCNNGECIQQEKLCDHNYDCKDKSDEYNCQDKNKKKSCPPRHFSCGDGKCIPNIYLCNGIFECADHSDEEKCSVHMCGSQHFSRKNSVNFRCNSGTCIPKSWECDHEYDCSDYSDEHAQCPSVTCSPTMHTCSNGKCIDKKLVCDKSNDCGDNSDELMCDLATTGGCRLNEFACSSNSSICVLNSAKCNGTSECPHHEDEKDCSDCNVDEFSCDNKKCIPVQWICDGVNDCGDNTDEKRELCSHSLDGTLQFSANSCENGFRCKSGHCISLSSVCDGKHDCYDDSDENGLCPQACEAMKHTCSQVCVPTPTGPLCKCNPGYKLMGDGRTCKDLDECQIDPPVCSQICNNNEASFTCDCFNGYLLRSDKKSCKAEGPPMSLIFTSNNQIRKLTQKTNSLTVIFSNEMPKISGLDFVQRSKSIYFSIELTGTIHRISEEKQIREYIEHVGQPQKLSVDWPTQNLYFYNADTRSNSINVCNFEERLCAKLLDIDIHRQVSAITVDSVNKVMFYSVMSWWTFDSPSYVLYKCHLDGSGRTEVVKFTSGYITGLAFDYNNKRLYFVDQHNSQIGMVNYEGKMKTVLFTTETQPIGLKFFEDHLFYLTNVVQETLQPSVENVCKNHTCSYLCLTSEPQYKCLCKNGDIVAKSEKCRDVEGKSDFKVHSVSVKQEELNGKKGNSAVIIGILIPIFIILVLTVATIIIRRKNNGSMNVSIRFYNPESSTNSLHNDEKPILQPGQHEYINPVHFDENRSEMSPSLARKLNEMGGI</sequence>
<dbReference type="InterPro" id="IPR009030">
    <property type="entry name" value="Growth_fac_rcpt_cys_sf"/>
</dbReference>
<dbReference type="FunFam" id="4.10.400.10:FF:000005">
    <property type="entry name" value="low-density lipoprotein receptor-related protein 1B"/>
    <property type="match status" value="1"/>
</dbReference>
<feature type="disulfide bond" evidence="14">
    <location>
        <begin position="1067"/>
        <end position="1085"/>
    </location>
</feature>
<evidence type="ECO:0000256" key="14">
    <source>
        <dbReference type="PROSITE-ProRule" id="PRU00124"/>
    </source>
</evidence>
<feature type="disulfide bond" evidence="14">
    <location>
        <begin position="989"/>
        <end position="1004"/>
    </location>
</feature>
<comment type="subcellular location">
    <subcellularLocation>
        <location evidence="1">Membrane</location>
        <topology evidence="1">Single-pass type I membrane protein</topology>
    </subcellularLocation>
</comment>
<evidence type="ECO:0000256" key="16">
    <source>
        <dbReference type="SAM" id="Phobius"/>
    </source>
</evidence>
<evidence type="ECO:0000313" key="20">
    <source>
        <dbReference type="Proteomes" id="UP001159042"/>
    </source>
</evidence>
<name>A0AAV8WG71_9CUCU</name>
<comment type="caution">
    <text evidence="14">Lacks conserved residue(s) required for the propagation of feature annotation.</text>
</comment>
<dbReference type="SMART" id="SM00179">
    <property type="entry name" value="EGF_CA"/>
    <property type="match status" value="3"/>
</dbReference>
<dbReference type="InterPro" id="IPR000152">
    <property type="entry name" value="EGF-type_Asp/Asn_hydroxyl_site"/>
</dbReference>
<dbReference type="SUPFAM" id="SSF63825">
    <property type="entry name" value="YWTD domain"/>
    <property type="match status" value="3"/>
</dbReference>
<feature type="disulfide bond" evidence="14">
    <location>
        <begin position="1181"/>
        <end position="1193"/>
    </location>
</feature>
<evidence type="ECO:0000256" key="4">
    <source>
        <dbReference type="ARBA" id="ARBA00022583"/>
    </source>
</evidence>
<dbReference type="GO" id="GO:0006897">
    <property type="term" value="P:endocytosis"/>
    <property type="evidence" value="ECO:0007669"/>
    <property type="project" value="UniProtKB-KW"/>
</dbReference>
<dbReference type="FunFam" id="4.10.400.10:FF:000002">
    <property type="entry name" value="Low-density lipoprotein receptor-related protein 1"/>
    <property type="match status" value="1"/>
</dbReference>
<dbReference type="SUPFAM" id="SSF57424">
    <property type="entry name" value="LDL receptor-like module"/>
    <property type="match status" value="13"/>
</dbReference>
<dbReference type="InterPro" id="IPR011042">
    <property type="entry name" value="6-blade_b-propeller_TolB-like"/>
</dbReference>
<dbReference type="InterPro" id="IPR001881">
    <property type="entry name" value="EGF-like_Ca-bd_dom"/>
</dbReference>
<feature type="transmembrane region" description="Helical" evidence="16">
    <location>
        <begin position="1653"/>
        <end position="1675"/>
    </location>
</feature>
<evidence type="ECO:0000256" key="2">
    <source>
        <dbReference type="ARBA" id="ARBA00009939"/>
    </source>
</evidence>
<dbReference type="SMART" id="SM00192">
    <property type="entry name" value="LDLa"/>
    <property type="match status" value="13"/>
</dbReference>
<dbReference type="PROSITE" id="PS01209">
    <property type="entry name" value="LDLRA_1"/>
    <property type="match status" value="6"/>
</dbReference>
<feature type="repeat" description="LDL-receptor class B" evidence="15">
    <location>
        <begin position="487"/>
        <end position="529"/>
    </location>
</feature>
<evidence type="ECO:0000256" key="11">
    <source>
        <dbReference type="ARBA" id="ARBA00023157"/>
    </source>
</evidence>
<dbReference type="Pfam" id="PF14670">
    <property type="entry name" value="FXa_inhibition"/>
    <property type="match status" value="1"/>
</dbReference>
<dbReference type="Pfam" id="PF12662">
    <property type="entry name" value="cEGF"/>
    <property type="match status" value="1"/>
</dbReference>
<keyword evidence="13" id="KW-0325">Glycoprotein</keyword>
<protein>
    <recommendedName>
        <fullName evidence="18">EGF-like domain-containing protein</fullName>
    </recommendedName>
</protein>
<feature type="repeat" description="LDL-receptor class B" evidence="15">
    <location>
        <begin position="355"/>
        <end position="399"/>
    </location>
</feature>
<keyword evidence="5 16" id="KW-0812">Transmembrane</keyword>
<dbReference type="InterPro" id="IPR036055">
    <property type="entry name" value="LDL_receptor-like_sf"/>
</dbReference>
<feature type="disulfide bond" evidence="14">
    <location>
        <begin position="1020"/>
        <end position="1038"/>
    </location>
</feature>
<dbReference type="Gene3D" id="4.10.400.10">
    <property type="entry name" value="Low-density Lipoprotein Receptor"/>
    <property type="match status" value="13"/>
</dbReference>
<feature type="disulfide bond" evidence="14">
    <location>
        <begin position="1107"/>
        <end position="1125"/>
    </location>
</feature>
<keyword evidence="8" id="KW-0106">Calcium</keyword>
<accession>A0AAV8WG71</accession>
<dbReference type="InterPro" id="IPR000033">
    <property type="entry name" value="LDLR_classB_rpt"/>
</dbReference>
<feature type="disulfide bond" evidence="14">
    <location>
        <begin position="1032"/>
        <end position="1047"/>
    </location>
</feature>
<evidence type="ECO:0000256" key="12">
    <source>
        <dbReference type="ARBA" id="ARBA00023170"/>
    </source>
</evidence>
<dbReference type="Pfam" id="PF00058">
    <property type="entry name" value="Ldl_recept_b"/>
    <property type="match status" value="2"/>
</dbReference>
<dbReference type="SMART" id="SM00135">
    <property type="entry name" value="LY"/>
    <property type="match status" value="9"/>
</dbReference>
<dbReference type="InterPro" id="IPR049883">
    <property type="entry name" value="NOTCH1_EGF-like"/>
</dbReference>
<feature type="disulfide bond" evidence="14">
    <location>
        <begin position="1163"/>
        <end position="1178"/>
    </location>
</feature>
<keyword evidence="4" id="KW-0254">Endocytosis</keyword>
<dbReference type="PROSITE" id="PS01187">
    <property type="entry name" value="EGF_CA"/>
    <property type="match status" value="2"/>
</dbReference>
<feature type="disulfide bond" evidence="14">
    <location>
        <begin position="169"/>
        <end position="184"/>
    </location>
</feature>
<dbReference type="Pfam" id="PF07645">
    <property type="entry name" value="EGF_CA"/>
    <property type="match status" value="1"/>
</dbReference>
<dbReference type="CDD" id="cd00054">
    <property type="entry name" value="EGF_CA"/>
    <property type="match status" value="1"/>
</dbReference>
<dbReference type="GO" id="GO:0005886">
    <property type="term" value="C:plasma membrane"/>
    <property type="evidence" value="ECO:0007669"/>
    <property type="project" value="TreeGrafter"/>
</dbReference>
<gene>
    <name evidence="19" type="ORF">NQ315_009274</name>
</gene>
<keyword evidence="6 17" id="KW-0732">Signal</keyword>
<feature type="disulfide bond" evidence="14">
    <location>
        <begin position="32"/>
        <end position="50"/>
    </location>
</feature>
<dbReference type="SUPFAM" id="SSF57184">
    <property type="entry name" value="Growth factor receptor domain"/>
    <property type="match status" value="1"/>
</dbReference>
<feature type="domain" description="EGF-like" evidence="18">
    <location>
        <begin position="1331"/>
        <end position="1346"/>
    </location>
</feature>
<dbReference type="GO" id="GO:0005509">
    <property type="term" value="F:calcium ion binding"/>
    <property type="evidence" value="ECO:0007669"/>
    <property type="project" value="InterPro"/>
</dbReference>
<evidence type="ECO:0000256" key="13">
    <source>
        <dbReference type="ARBA" id="ARBA00023180"/>
    </source>
</evidence>
<evidence type="ECO:0000256" key="9">
    <source>
        <dbReference type="ARBA" id="ARBA00022989"/>
    </source>
</evidence>
<feature type="disulfide bond" evidence="14">
    <location>
        <begin position="44"/>
        <end position="59"/>
    </location>
</feature>
<dbReference type="PROSITE" id="PS50068">
    <property type="entry name" value="LDLRA_2"/>
    <property type="match status" value="13"/>
</dbReference>
<keyword evidence="12" id="KW-0675">Receptor</keyword>
<dbReference type="SUPFAM" id="SSF57196">
    <property type="entry name" value="EGF/Laminin"/>
    <property type="match status" value="3"/>
</dbReference>
<feature type="disulfide bond" evidence="14">
    <location>
        <begin position="949"/>
        <end position="964"/>
    </location>
</feature>
<dbReference type="FunFam" id="2.10.25.10:FF:000009">
    <property type="entry name" value="Low-density lipoprotein receptor isoform 1"/>
    <property type="match status" value="2"/>
</dbReference>
<reference evidence="19 20" key="1">
    <citation type="journal article" date="2023" name="Insect Mol. Biol.">
        <title>Genome sequencing provides insights into the evolution of gene families encoding plant cell wall-degrading enzymes in longhorned beetles.</title>
        <authorList>
            <person name="Shin N.R."/>
            <person name="Okamura Y."/>
            <person name="Kirsch R."/>
            <person name="Pauchet Y."/>
        </authorList>
    </citation>
    <scope>NUCLEOTIDE SEQUENCE [LARGE SCALE GENOMIC DNA]</scope>
    <source>
        <strain evidence="19">EAD_L_NR</strain>
    </source>
</reference>
<dbReference type="PANTHER" id="PTHR22722">
    <property type="entry name" value="LOW-DENSITY LIPOPROTEIN RECEPTOR-RELATED PROTEIN 2-RELATED"/>
    <property type="match status" value="1"/>
</dbReference>
<dbReference type="FunFam" id="2.120.10.30:FF:000241">
    <property type="entry name" value="Low-density lipoprotein receptor-related protein 6"/>
    <property type="match status" value="1"/>
</dbReference>
<dbReference type="SMART" id="SM00181">
    <property type="entry name" value="EGF"/>
    <property type="match status" value="8"/>
</dbReference>
<keyword evidence="10 16" id="KW-0472">Membrane</keyword>
<feature type="disulfide bond" evidence="14">
    <location>
        <begin position="1188"/>
        <end position="1206"/>
    </location>
</feature>
<feature type="signal peptide" evidence="17">
    <location>
        <begin position="1"/>
        <end position="16"/>
    </location>
</feature>
<dbReference type="InterPro" id="IPR000742">
    <property type="entry name" value="EGF"/>
</dbReference>
<keyword evidence="11 14" id="KW-1015">Disulfide bond</keyword>
<feature type="disulfide bond" evidence="14">
    <location>
        <begin position="25"/>
        <end position="37"/>
    </location>
</feature>
<organism evidence="19 20">
    <name type="scientific">Exocentrus adspersus</name>
    <dbReference type="NCBI Taxonomy" id="1586481"/>
    <lineage>
        <taxon>Eukaryota</taxon>
        <taxon>Metazoa</taxon>
        <taxon>Ecdysozoa</taxon>
        <taxon>Arthropoda</taxon>
        <taxon>Hexapoda</taxon>
        <taxon>Insecta</taxon>
        <taxon>Pterygota</taxon>
        <taxon>Neoptera</taxon>
        <taxon>Endopterygota</taxon>
        <taxon>Coleoptera</taxon>
        <taxon>Polyphaga</taxon>
        <taxon>Cucujiformia</taxon>
        <taxon>Chrysomeloidea</taxon>
        <taxon>Cerambycidae</taxon>
        <taxon>Lamiinae</taxon>
        <taxon>Acanthocinini</taxon>
        <taxon>Exocentrus</taxon>
    </lineage>
</organism>
<evidence type="ECO:0000256" key="3">
    <source>
        <dbReference type="ARBA" id="ARBA00022536"/>
    </source>
</evidence>
<evidence type="ECO:0000256" key="15">
    <source>
        <dbReference type="PROSITE-ProRule" id="PRU00461"/>
    </source>
</evidence>
<evidence type="ECO:0000256" key="17">
    <source>
        <dbReference type="SAM" id="SignalP"/>
    </source>
</evidence>
<feature type="disulfide bond" evidence="14">
    <location>
        <begin position="970"/>
        <end position="982"/>
    </location>
</feature>
<feature type="disulfide bond" evidence="14">
    <location>
        <begin position="1119"/>
        <end position="1134"/>
    </location>
</feature>
<dbReference type="PROSITE" id="PS00010">
    <property type="entry name" value="ASX_HYDROXYL"/>
    <property type="match status" value="1"/>
</dbReference>
<feature type="chain" id="PRO_5043372977" description="EGF-like domain-containing protein" evidence="17">
    <location>
        <begin position="17"/>
        <end position="1741"/>
    </location>
</feature>
<feature type="disulfide bond" evidence="14">
    <location>
        <begin position="157"/>
        <end position="175"/>
    </location>
</feature>
<evidence type="ECO:0000313" key="19">
    <source>
        <dbReference type="EMBL" id="KAJ8925441.1"/>
    </source>
</evidence>
<dbReference type="Proteomes" id="UP001159042">
    <property type="component" value="Unassembled WGS sequence"/>
</dbReference>
<keyword evidence="7" id="KW-0677">Repeat</keyword>
<feature type="disulfide bond" evidence="14">
    <location>
        <begin position="1100"/>
        <end position="1112"/>
    </location>
</feature>
<evidence type="ECO:0000256" key="8">
    <source>
        <dbReference type="ARBA" id="ARBA00022837"/>
    </source>
</evidence>
<feature type="disulfide bond" evidence="14">
    <location>
        <begin position="1013"/>
        <end position="1025"/>
    </location>
</feature>
<keyword evidence="20" id="KW-1185">Reference proteome</keyword>
<dbReference type="PROSITE" id="PS01186">
    <property type="entry name" value="EGF_2"/>
    <property type="match status" value="1"/>
</dbReference>
<dbReference type="InterPro" id="IPR026823">
    <property type="entry name" value="cEGF"/>
</dbReference>
<evidence type="ECO:0000256" key="6">
    <source>
        <dbReference type="ARBA" id="ARBA00022729"/>
    </source>
</evidence>
<comment type="caution">
    <text evidence="19">The sequence shown here is derived from an EMBL/GenBank/DDBJ whole genome shotgun (WGS) entry which is preliminary data.</text>
</comment>
<dbReference type="FunFam" id="4.10.400.10:FF:000065">
    <property type="entry name" value="Transmembrane protease serine 7"/>
    <property type="match status" value="2"/>
</dbReference>
<dbReference type="GO" id="GO:0043235">
    <property type="term" value="C:receptor complex"/>
    <property type="evidence" value="ECO:0007669"/>
    <property type="project" value="TreeGrafter"/>
</dbReference>
<dbReference type="EMBL" id="JANEYG010000001">
    <property type="protein sequence ID" value="KAJ8925441.1"/>
    <property type="molecule type" value="Genomic_DNA"/>
</dbReference>
<dbReference type="InterPro" id="IPR002172">
    <property type="entry name" value="LDrepeatLR_classA_rpt"/>
</dbReference>
<proteinExistence type="inferred from homology"/>
<feature type="disulfide bond" evidence="14">
    <location>
        <begin position="1238"/>
        <end position="1256"/>
    </location>
</feature>
<feature type="disulfide bond" evidence="14">
    <location>
        <begin position="977"/>
        <end position="995"/>
    </location>
</feature>
<feature type="repeat" description="LDL-receptor class B" evidence="15">
    <location>
        <begin position="443"/>
        <end position="486"/>
    </location>
</feature>
<keyword evidence="3" id="KW-0245">EGF-like domain</keyword>
<evidence type="ECO:0000256" key="5">
    <source>
        <dbReference type="ARBA" id="ARBA00022692"/>
    </source>
</evidence>
<dbReference type="InterPro" id="IPR023415">
    <property type="entry name" value="LDLR_class-A_CS"/>
</dbReference>